<keyword evidence="1" id="KW-0812">Transmembrane</keyword>
<accession>A0ABD4SYQ8</accession>
<dbReference type="RefSeq" id="WP_166278542.1">
    <property type="nucleotide sequence ID" value="NZ_JTHE03000004.1"/>
</dbReference>
<dbReference type="Proteomes" id="UP000031561">
    <property type="component" value="Unassembled WGS sequence"/>
</dbReference>
<dbReference type="EMBL" id="JTHE03000004">
    <property type="protein sequence ID" value="MCM1981285.1"/>
    <property type="molecule type" value="Genomic_DNA"/>
</dbReference>
<protein>
    <recommendedName>
        <fullName evidence="4">Prepilin-type N-terminal cleavage/methylation domain-containing protein</fullName>
    </recommendedName>
</protein>
<organism evidence="2 3">
    <name type="scientific">Lyngbya confervoides BDU141951</name>
    <dbReference type="NCBI Taxonomy" id="1574623"/>
    <lineage>
        <taxon>Bacteria</taxon>
        <taxon>Bacillati</taxon>
        <taxon>Cyanobacteriota</taxon>
        <taxon>Cyanophyceae</taxon>
        <taxon>Oscillatoriophycideae</taxon>
        <taxon>Oscillatoriales</taxon>
        <taxon>Microcoleaceae</taxon>
        <taxon>Lyngbya</taxon>
    </lineage>
</organism>
<evidence type="ECO:0000313" key="3">
    <source>
        <dbReference type="Proteomes" id="UP000031561"/>
    </source>
</evidence>
<dbReference type="AlphaFoldDB" id="A0ABD4SYQ8"/>
<reference evidence="2 3" key="1">
    <citation type="journal article" date="2015" name="Genome Announc.">
        <title>Draft Genome Sequence of Filamentous Marine Cyanobacterium Lyngbya confervoides Strain BDU141951.</title>
        <authorList>
            <person name="Chandrababunaidu M.M."/>
            <person name="Sen D."/>
            <person name="Tripathy S."/>
        </authorList>
    </citation>
    <scope>NUCLEOTIDE SEQUENCE [LARGE SCALE GENOMIC DNA]</scope>
    <source>
        <strain evidence="2 3">BDU141951</strain>
    </source>
</reference>
<proteinExistence type="predicted"/>
<dbReference type="PROSITE" id="PS00409">
    <property type="entry name" value="PROKAR_NTER_METHYL"/>
    <property type="match status" value="1"/>
</dbReference>
<evidence type="ECO:0008006" key="4">
    <source>
        <dbReference type="Google" id="ProtNLM"/>
    </source>
</evidence>
<sequence>MFMRFIKFLAQSPRNSQSPNQGFTTVEILVGVLLSAIFMAVAMQAIAVAAALRVKSQEASQAANWIQEDLNVVSAQAKALGGYDPVTQSYASVSTNRCAATTATDGYAALLQNEADNHPEIAAQDTVIGTDDTDPKFSSIGNRPYTLRRRTSIVASNPHVLRVQYDIYSGTDTTVEPLQSYYAEIIPGVAFACKQV</sequence>
<keyword evidence="3" id="KW-1185">Reference proteome</keyword>
<comment type="caution">
    <text evidence="2">The sequence shown here is derived from an EMBL/GenBank/DDBJ whole genome shotgun (WGS) entry which is preliminary data.</text>
</comment>
<evidence type="ECO:0000256" key="1">
    <source>
        <dbReference type="SAM" id="Phobius"/>
    </source>
</evidence>
<keyword evidence="1" id="KW-1133">Transmembrane helix</keyword>
<evidence type="ECO:0000313" key="2">
    <source>
        <dbReference type="EMBL" id="MCM1981285.1"/>
    </source>
</evidence>
<gene>
    <name evidence="2" type="ORF">QQ91_0000350</name>
</gene>
<keyword evidence="1" id="KW-0472">Membrane</keyword>
<name>A0ABD4SYQ8_9CYAN</name>
<dbReference type="InterPro" id="IPR012902">
    <property type="entry name" value="N_methyl_site"/>
</dbReference>
<feature type="transmembrane region" description="Helical" evidence="1">
    <location>
        <begin position="28"/>
        <end position="52"/>
    </location>
</feature>